<evidence type="ECO:0000313" key="2">
    <source>
        <dbReference type="EMBL" id="NIA71462.1"/>
    </source>
</evidence>
<evidence type="ECO:0000259" key="1">
    <source>
        <dbReference type="Pfam" id="PF14330"/>
    </source>
</evidence>
<reference evidence="2" key="1">
    <citation type="submission" date="2020-03" db="EMBL/GenBank/DDBJ databases">
        <title>Genome of Pelagibius litoralis DSM 21314T.</title>
        <authorList>
            <person name="Wang G."/>
        </authorList>
    </citation>
    <scope>NUCLEOTIDE SEQUENCE</scope>
    <source>
        <strain evidence="2">DSM 21314</strain>
    </source>
</reference>
<dbReference type="RefSeq" id="WP_167229152.1">
    <property type="nucleotide sequence ID" value="NZ_JAAQPH010000022.1"/>
</dbReference>
<accession>A0A967F1W4</accession>
<dbReference type="AlphaFoldDB" id="A0A967F1W4"/>
<name>A0A967F1W4_9PROT</name>
<gene>
    <name evidence="2" type="ORF">HBA54_22985</name>
</gene>
<proteinExistence type="predicted"/>
<dbReference type="EMBL" id="JAAQPH010000022">
    <property type="protein sequence ID" value="NIA71462.1"/>
    <property type="molecule type" value="Genomic_DNA"/>
</dbReference>
<protein>
    <submittedName>
        <fullName evidence="2">DUF4387 domain-containing protein</fullName>
    </submittedName>
</protein>
<organism evidence="2 3">
    <name type="scientific">Pelagibius litoralis</name>
    <dbReference type="NCBI Taxonomy" id="374515"/>
    <lineage>
        <taxon>Bacteria</taxon>
        <taxon>Pseudomonadati</taxon>
        <taxon>Pseudomonadota</taxon>
        <taxon>Alphaproteobacteria</taxon>
        <taxon>Rhodospirillales</taxon>
        <taxon>Rhodovibrionaceae</taxon>
        <taxon>Pelagibius</taxon>
    </lineage>
</organism>
<dbReference type="Pfam" id="PF14330">
    <property type="entry name" value="DUF4387"/>
    <property type="match status" value="1"/>
</dbReference>
<comment type="caution">
    <text evidence="2">The sequence shown here is derived from an EMBL/GenBank/DDBJ whole genome shotgun (WGS) entry which is preliminary data.</text>
</comment>
<sequence length="76" mass="8432">MPAKKLSELARTIRSKNAGVNEITFDVVFRTAEIYEQVKRSGALTLSIAVARRLAPSPRPFFVESDPEQIAVDQCP</sequence>
<evidence type="ECO:0000313" key="3">
    <source>
        <dbReference type="Proteomes" id="UP000761264"/>
    </source>
</evidence>
<dbReference type="Proteomes" id="UP000761264">
    <property type="component" value="Unassembled WGS sequence"/>
</dbReference>
<keyword evidence="3" id="KW-1185">Reference proteome</keyword>
<dbReference type="InterPro" id="IPR025496">
    <property type="entry name" value="DUF4387"/>
</dbReference>
<feature type="domain" description="DUF4387" evidence="1">
    <location>
        <begin position="6"/>
        <end position="47"/>
    </location>
</feature>